<feature type="transmembrane region" description="Helical" evidence="9">
    <location>
        <begin position="87"/>
        <end position="108"/>
    </location>
</feature>
<keyword evidence="4" id="KW-1003">Cell membrane</keyword>
<dbReference type="InterPro" id="IPR037294">
    <property type="entry name" value="ABC_BtuC-like"/>
</dbReference>
<dbReference type="PANTHER" id="PTHR30477:SF8">
    <property type="entry name" value="METAL TRANSPORT SYSTEM MEMBRANE PROTEIN CT_070-RELATED"/>
    <property type="match status" value="1"/>
</dbReference>
<proteinExistence type="inferred from homology"/>
<dbReference type="Gene3D" id="1.10.3470.10">
    <property type="entry name" value="ABC transporter involved in vitamin B12 uptake, BtuC"/>
    <property type="match status" value="1"/>
</dbReference>
<evidence type="ECO:0000313" key="11">
    <source>
        <dbReference type="Proteomes" id="UP000194267"/>
    </source>
</evidence>
<comment type="subcellular location">
    <subcellularLocation>
        <location evidence="1 8">Cell membrane</location>
        <topology evidence="1 8">Multi-pass membrane protein</topology>
    </subcellularLocation>
</comment>
<dbReference type="GO" id="GO:0010043">
    <property type="term" value="P:response to zinc ion"/>
    <property type="evidence" value="ECO:0007669"/>
    <property type="project" value="TreeGrafter"/>
</dbReference>
<evidence type="ECO:0000256" key="8">
    <source>
        <dbReference type="RuleBase" id="RU003943"/>
    </source>
</evidence>
<dbReference type="AlphaFoldDB" id="A0A1Y2T8S6"/>
<keyword evidence="3 8" id="KW-0813">Transport</keyword>
<dbReference type="InterPro" id="IPR001626">
    <property type="entry name" value="ABC_TroCD"/>
</dbReference>
<gene>
    <name evidence="10" type="ORF">A6D92_01325</name>
</gene>
<dbReference type="GO" id="GO:0055085">
    <property type="term" value="P:transmembrane transport"/>
    <property type="evidence" value="ECO:0007669"/>
    <property type="project" value="InterPro"/>
</dbReference>
<dbReference type="CDD" id="cd06550">
    <property type="entry name" value="TM_ABC_iron-siderophores_like"/>
    <property type="match status" value="1"/>
</dbReference>
<evidence type="ECO:0000256" key="2">
    <source>
        <dbReference type="ARBA" id="ARBA00008034"/>
    </source>
</evidence>
<evidence type="ECO:0000256" key="9">
    <source>
        <dbReference type="SAM" id="Phobius"/>
    </source>
</evidence>
<evidence type="ECO:0000256" key="6">
    <source>
        <dbReference type="ARBA" id="ARBA00022989"/>
    </source>
</evidence>
<protein>
    <submittedName>
        <fullName evidence="10">Iron ABC transporter</fullName>
    </submittedName>
</protein>
<dbReference type="PANTHER" id="PTHR30477">
    <property type="entry name" value="ABC-TRANSPORTER METAL-BINDING PROTEIN"/>
    <property type="match status" value="1"/>
</dbReference>
<dbReference type="EMBL" id="LWLV01000065">
    <property type="protein sequence ID" value="OTA42134.1"/>
    <property type="molecule type" value="Genomic_DNA"/>
</dbReference>
<dbReference type="Proteomes" id="UP000194267">
    <property type="component" value="Unassembled WGS sequence"/>
</dbReference>
<comment type="caution">
    <text evidence="10">The sequence shown here is derived from an EMBL/GenBank/DDBJ whole genome shotgun (WGS) entry which is preliminary data.</text>
</comment>
<feature type="transmembrane region" description="Helical" evidence="9">
    <location>
        <begin position="6"/>
        <end position="26"/>
    </location>
</feature>
<feature type="transmembrane region" description="Helical" evidence="9">
    <location>
        <begin position="142"/>
        <end position="162"/>
    </location>
</feature>
<keyword evidence="6 9" id="KW-1133">Transmembrane helix</keyword>
<sequence>MIAALVIVAVGALVAGSAGLVGSFLVLRRMTMLGDAISHAVLPGIALGFLLTGSRAAPVMLVAAALFGLLTAYLVQALQRAGVQEDAGMGVTFTAFFSLGVVLISAFAGRVHLDLDHVLYGEIAFAPWDLWVVGGRSLGPRALWTMGTVFLIDLVAITLFFKELKICSFDPETAAVQGVNVRAFHYLLMTLVSLTTVGAFDAVGAILVVAMLVLPGATAYLLTHRLETMLALSVA</sequence>
<name>A0A1Y2T8S6_SYMTR</name>
<keyword evidence="5 8" id="KW-0812">Transmembrane</keyword>
<organism evidence="10 11">
    <name type="scientific">Symbiobacterium thermophilum</name>
    <dbReference type="NCBI Taxonomy" id="2734"/>
    <lineage>
        <taxon>Bacteria</taxon>
        <taxon>Bacillati</taxon>
        <taxon>Bacillota</taxon>
        <taxon>Clostridia</taxon>
        <taxon>Eubacteriales</taxon>
        <taxon>Symbiobacteriaceae</taxon>
        <taxon>Symbiobacterium</taxon>
    </lineage>
</organism>
<reference evidence="11" key="1">
    <citation type="submission" date="2016-04" db="EMBL/GenBank/DDBJ databases">
        <authorList>
            <person name="Antunes L.P."/>
            <person name="Martins L.F."/>
            <person name="Pereira R.V."/>
            <person name="Thomas A.M."/>
            <person name="Barbosa D."/>
            <person name="Nascimento L."/>
            <person name="Silva G.M."/>
            <person name="Condomitti G.W."/>
            <person name="Digiampietri L.A."/>
            <person name="Lombardi K.C."/>
            <person name="Ramos P.L."/>
            <person name="Quaggio R.B."/>
            <person name="Oliveira J.C."/>
            <person name="Pascon R.C."/>
            <person name="Cruz J.B."/>
            <person name="Silva A.M."/>
            <person name="Setubal J.C."/>
        </authorList>
    </citation>
    <scope>NUCLEOTIDE SEQUENCE [LARGE SCALE GENOMIC DNA]</scope>
</reference>
<evidence type="ECO:0000256" key="4">
    <source>
        <dbReference type="ARBA" id="ARBA00022475"/>
    </source>
</evidence>
<keyword evidence="7 9" id="KW-0472">Membrane</keyword>
<feature type="transmembrane region" description="Helical" evidence="9">
    <location>
        <begin position="57"/>
        <end position="75"/>
    </location>
</feature>
<evidence type="ECO:0000256" key="5">
    <source>
        <dbReference type="ARBA" id="ARBA00022692"/>
    </source>
</evidence>
<evidence type="ECO:0000256" key="7">
    <source>
        <dbReference type="ARBA" id="ARBA00023136"/>
    </source>
</evidence>
<dbReference type="Pfam" id="PF00950">
    <property type="entry name" value="ABC-3"/>
    <property type="match status" value="1"/>
</dbReference>
<evidence type="ECO:0000313" key="10">
    <source>
        <dbReference type="EMBL" id="OTA42134.1"/>
    </source>
</evidence>
<dbReference type="GO" id="GO:0043190">
    <property type="term" value="C:ATP-binding cassette (ABC) transporter complex"/>
    <property type="evidence" value="ECO:0007669"/>
    <property type="project" value="InterPro"/>
</dbReference>
<feature type="non-terminal residue" evidence="10">
    <location>
        <position position="235"/>
    </location>
</feature>
<comment type="similarity">
    <text evidence="2 8">Belongs to the ABC-3 integral membrane protein family.</text>
</comment>
<evidence type="ECO:0000256" key="1">
    <source>
        <dbReference type="ARBA" id="ARBA00004651"/>
    </source>
</evidence>
<accession>A0A1Y2T8S6</accession>
<evidence type="ECO:0000256" key="3">
    <source>
        <dbReference type="ARBA" id="ARBA00022448"/>
    </source>
</evidence>
<dbReference type="SUPFAM" id="SSF81345">
    <property type="entry name" value="ABC transporter involved in vitamin B12 uptake, BtuC"/>
    <property type="match status" value="1"/>
</dbReference>